<organism evidence="3 4">
    <name type="scientific">Trichormus variabilis SAG 1403-4b</name>
    <dbReference type="NCBI Taxonomy" id="447716"/>
    <lineage>
        <taxon>Bacteria</taxon>
        <taxon>Bacillati</taxon>
        <taxon>Cyanobacteriota</taxon>
        <taxon>Cyanophyceae</taxon>
        <taxon>Nostocales</taxon>
        <taxon>Nostocaceae</taxon>
        <taxon>Trichormus</taxon>
    </lineage>
</organism>
<dbReference type="Pfam" id="PF23771">
    <property type="entry name" value="DUF7168"/>
    <property type="match status" value="1"/>
</dbReference>
<proteinExistence type="predicted"/>
<dbReference type="Pfam" id="PF10979">
    <property type="entry name" value="DUF2786"/>
    <property type="match status" value="1"/>
</dbReference>
<dbReference type="InterPro" id="IPR024498">
    <property type="entry name" value="DUF2786"/>
</dbReference>
<protein>
    <submittedName>
        <fullName evidence="3">Uncharacterized protein</fullName>
    </submittedName>
</protein>
<keyword evidence="4" id="KW-1185">Reference proteome</keyword>
<evidence type="ECO:0000313" key="3">
    <source>
        <dbReference type="EMBL" id="RUS94226.1"/>
    </source>
</evidence>
<comment type="caution">
    <text evidence="3">The sequence shown here is derived from an EMBL/GenBank/DDBJ whole genome shotgun (WGS) entry which is preliminary data.</text>
</comment>
<reference evidence="3 4" key="1">
    <citation type="journal article" date="2019" name="Genome Biol. Evol.">
        <title>Day and night: Metabolic profiles and evolutionary relationships of six axenic non-marine cyanobacteria.</title>
        <authorList>
            <person name="Will S.E."/>
            <person name="Henke P."/>
            <person name="Boedeker C."/>
            <person name="Huang S."/>
            <person name="Brinkmann H."/>
            <person name="Rohde M."/>
            <person name="Jarek M."/>
            <person name="Friedl T."/>
            <person name="Seufert S."/>
            <person name="Schumacher M."/>
            <person name="Overmann J."/>
            <person name="Neumann-Schaal M."/>
            <person name="Petersen J."/>
        </authorList>
    </citation>
    <scope>NUCLEOTIDE SEQUENCE [LARGE SCALE GENOMIC DNA]</scope>
    <source>
        <strain evidence="3 4">SAG 1403-4b</strain>
    </source>
</reference>
<name>A0A433UK39_ANAVA</name>
<dbReference type="InterPro" id="IPR055592">
    <property type="entry name" value="DUF7168"/>
</dbReference>
<sequence>MINKDKTEIINKIRKLLALSDSPNENEAIVAAQKANELLVKYNISLGDVHSSESTFSKQVVYVYKKATSWKGQLCAGVAFFNFCVAYECRFDGLSATILYGRDANVITGKLQWEYLVDVVEKLTVKSGFQGLSAKNAFRMGCAVRIANRMRVLLEAQGKSGICFEENSISALAV</sequence>
<evidence type="ECO:0000313" key="4">
    <source>
        <dbReference type="Proteomes" id="UP000276103"/>
    </source>
</evidence>
<feature type="domain" description="DUF7168" evidence="2">
    <location>
        <begin position="59"/>
        <end position="154"/>
    </location>
</feature>
<dbReference type="Proteomes" id="UP000276103">
    <property type="component" value="Unassembled WGS sequence"/>
</dbReference>
<dbReference type="OrthoDB" id="454074at2"/>
<gene>
    <name evidence="3" type="ORF">DSM107003_37570</name>
</gene>
<evidence type="ECO:0000259" key="2">
    <source>
        <dbReference type="Pfam" id="PF23771"/>
    </source>
</evidence>
<dbReference type="AlphaFoldDB" id="A0A433UK39"/>
<feature type="domain" description="DUF2786" evidence="1">
    <location>
        <begin position="9"/>
        <end position="45"/>
    </location>
</feature>
<dbReference type="EMBL" id="RSCM01000014">
    <property type="protein sequence ID" value="RUS94226.1"/>
    <property type="molecule type" value="Genomic_DNA"/>
</dbReference>
<dbReference type="RefSeq" id="WP_127055609.1">
    <property type="nucleotide sequence ID" value="NZ_RSCM01000014.1"/>
</dbReference>
<accession>A0A433UK39</accession>
<evidence type="ECO:0000259" key="1">
    <source>
        <dbReference type="Pfam" id="PF10979"/>
    </source>
</evidence>